<evidence type="ECO:0000313" key="1">
    <source>
        <dbReference type="EMBL" id="VTR91423.1"/>
    </source>
</evidence>
<dbReference type="EMBL" id="LR593886">
    <property type="protein sequence ID" value="VTR91423.1"/>
    <property type="molecule type" value="Genomic_DNA"/>
</dbReference>
<reference evidence="1 2" key="1">
    <citation type="submission" date="2019-05" db="EMBL/GenBank/DDBJ databases">
        <authorList>
            <consortium name="Science for Life Laboratories"/>
        </authorList>
    </citation>
    <scope>NUCLEOTIDE SEQUENCE [LARGE SCALE GENOMIC DNA]</scope>
    <source>
        <strain evidence="1">Soil9</strain>
    </source>
</reference>
<dbReference type="AlphaFoldDB" id="A0A6P2CR86"/>
<dbReference type="Proteomes" id="UP000464178">
    <property type="component" value="Chromosome"/>
</dbReference>
<accession>A0A6P2CR86</accession>
<name>A0A6P2CR86_9BACT</name>
<protein>
    <submittedName>
        <fullName evidence="1">Uncharacterized protein</fullName>
    </submittedName>
</protein>
<dbReference type="KEGG" id="gms:SOIL9_62910"/>
<organism evidence="1 2">
    <name type="scientific">Gemmata massiliana</name>
    <dbReference type="NCBI Taxonomy" id="1210884"/>
    <lineage>
        <taxon>Bacteria</taxon>
        <taxon>Pseudomonadati</taxon>
        <taxon>Planctomycetota</taxon>
        <taxon>Planctomycetia</taxon>
        <taxon>Gemmatales</taxon>
        <taxon>Gemmataceae</taxon>
        <taxon>Gemmata</taxon>
    </lineage>
</organism>
<sequence length="45" mass="5352">MPEWRNWQTHQLEGLAGAIPCRFKSCLRHLKVRRRYARSTQAGLE</sequence>
<proteinExistence type="predicted"/>
<gene>
    <name evidence="1" type="ORF">SOIL9_62910</name>
</gene>
<evidence type="ECO:0000313" key="2">
    <source>
        <dbReference type="Proteomes" id="UP000464178"/>
    </source>
</evidence>
<keyword evidence="2" id="KW-1185">Reference proteome</keyword>